<accession>A0ABQ8PYM9</accession>
<protein>
    <submittedName>
        <fullName evidence="1">Uncharacterized protein</fullName>
    </submittedName>
</protein>
<comment type="caution">
    <text evidence="1">The sequence shown here is derived from an EMBL/GenBank/DDBJ whole genome shotgun (WGS) entry which is preliminary data.</text>
</comment>
<evidence type="ECO:0000313" key="1">
    <source>
        <dbReference type="EMBL" id="KAJ3991354.1"/>
    </source>
</evidence>
<dbReference type="EMBL" id="MU791064">
    <property type="protein sequence ID" value="KAJ3991354.1"/>
    <property type="molecule type" value="Genomic_DNA"/>
</dbReference>
<evidence type="ECO:0000313" key="2">
    <source>
        <dbReference type="Proteomes" id="UP001163828"/>
    </source>
</evidence>
<dbReference type="Proteomes" id="UP001163828">
    <property type="component" value="Unassembled WGS sequence"/>
</dbReference>
<proteinExistence type="predicted"/>
<gene>
    <name evidence="1" type="ORF">F5050DRAFT_1216332</name>
</gene>
<keyword evidence="2" id="KW-1185">Reference proteome</keyword>
<organism evidence="1 2">
    <name type="scientific">Lentinula boryana</name>
    <dbReference type="NCBI Taxonomy" id="40481"/>
    <lineage>
        <taxon>Eukaryota</taxon>
        <taxon>Fungi</taxon>
        <taxon>Dikarya</taxon>
        <taxon>Basidiomycota</taxon>
        <taxon>Agaricomycotina</taxon>
        <taxon>Agaricomycetes</taxon>
        <taxon>Agaricomycetidae</taxon>
        <taxon>Agaricales</taxon>
        <taxon>Marasmiineae</taxon>
        <taxon>Omphalotaceae</taxon>
        <taxon>Lentinula</taxon>
    </lineage>
</organism>
<reference evidence="1" key="1">
    <citation type="submission" date="2022-08" db="EMBL/GenBank/DDBJ databases">
        <authorList>
            <consortium name="DOE Joint Genome Institute"/>
            <person name="Min B."/>
            <person name="Riley R."/>
            <person name="Sierra-Patev S."/>
            <person name="Naranjo-Ortiz M."/>
            <person name="Looney B."/>
            <person name="Konkel Z."/>
            <person name="Slot J.C."/>
            <person name="Sakamoto Y."/>
            <person name="Steenwyk J.L."/>
            <person name="Rokas A."/>
            <person name="Carro J."/>
            <person name="Camarero S."/>
            <person name="Ferreira P."/>
            <person name="Molpeceres G."/>
            <person name="Ruiz-Duenas F.J."/>
            <person name="Serrano A."/>
            <person name="Henrissat B."/>
            <person name="Drula E."/>
            <person name="Hughes K.W."/>
            <person name="Mata J.L."/>
            <person name="Ishikawa N.K."/>
            <person name="Vargas-Isla R."/>
            <person name="Ushijima S."/>
            <person name="Smith C.A."/>
            <person name="Ahrendt S."/>
            <person name="Andreopoulos W."/>
            <person name="He G."/>
            <person name="Labutti K."/>
            <person name="Lipzen A."/>
            <person name="Ng V."/>
            <person name="Sandor L."/>
            <person name="Barry K."/>
            <person name="Martinez A.T."/>
            <person name="Xiao Y."/>
            <person name="Gibbons J.G."/>
            <person name="Terashima K."/>
            <person name="Hibbett D.S."/>
            <person name="Grigoriev I.V."/>
        </authorList>
    </citation>
    <scope>NUCLEOTIDE SEQUENCE</scope>
    <source>
        <strain evidence="1">TFB10827</strain>
    </source>
</reference>
<name>A0ABQ8PYM9_9AGAR</name>
<sequence>MISRVSFPVTLCCELLTPAPSLQAPGLERNSTIDIFPAINHQCIKRPSGFKGTRMVSVSWNATADVKPEASPSCVSGYRNRDSHCNIIVEAGMSPLLGSLQLYSSFGRDMELLKMELLSLAQEHSCYLIQTPSLTSALRASSIVSAMLRGKAFLRAVDTLDCVWAHLDGSFHGLNSAPLRMHRVCTARNVSSV</sequence>